<reference evidence="1 2" key="1">
    <citation type="journal article" date="2019" name="Sci. Rep.">
        <title>Orb-weaving spider Araneus ventricosus genome elucidates the spidroin gene catalogue.</title>
        <authorList>
            <person name="Kono N."/>
            <person name="Nakamura H."/>
            <person name="Ohtoshi R."/>
            <person name="Moran D.A.P."/>
            <person name="Shinohara A."/>
            <person name="Yoshida Y."/>
            <person name="Fujiwara M."/>
            <person name="Mori M."/>
            <person name="Tomita M."/>
            <person name="Arakawa K."/>
        </authorList>
    </citation>
    <scope>NUCLEOTIDE SEQUENCE [LARGE SCALE GENOMIC DNA]</scope>
</reference>
<comment type="caution">
    <text evidence="1">The sequence shown here is derived from an EMBL/GenBank/DDBJ whole genome shotgun (WGS) entry which is preliminary data.</text>
</comment>
<evidence type="ECO:0000313" key="1">
    <source>
        <dbReference type="EMBL" id="GBO13935.1"/>
    </source>
</evidence>
<accession>A0A4Y2ULK9</accession>
<evidence type="ECO:0000313" key="2">
    <source>
        <dbReference type="Proteomes" id="UP000499080"/>
    </source>
</evidence>
<protein>
    <submittedName>
        <fullName evidence="1">Uncharacterized protein</fullName>
    </submittedName>
</protein>
<organism evidence="1 2">
    <name type="scientific">Araneus ventricosus</name>
    <name type="common">Orbweaver spider</name>
    <name type="synonym">Epeira ventricosa</name>
    <dbReference type="NCBI Taxonomy" id="182803"/>
    <lineage>
        <taxon>Eukaryota</taxon>
        <taxon>Metazoa</taxon>
        <taxon>Ecdysozoa</taxon>
        <taxon>Arthropoda</taxon>
        <taxon>Chelicerata</taxon>
        <taxon>Arachnida</taxon>
        <taxon>Araneae</taxon>
        <taxon>Araneomorphae</taxon>
        <taxon>Entelegynae</taxon>
        <taxon>Araneoidea</taxon>
        <taxon>Araneidae</taxon>
        <taxon>Araneus</taxon>
    </lineage>
</organism>
<dbReference type="AlphaFoldDB" id="A0A4Y2ULK9"/>
<sequence length="81" mass="9577">MKTSVILLENNPLTTTHEWQHNRFNHQSDVYICSQDAWDNDQNARAVIRNFFPDNNSWRMSSVSTPQTAWFHSLTWLPSNQ</sequence>
<keyword evidence="2" id="KW-1185">Reference proteome</keyword>
<proteinExistence type="predicted"/>
<dbReference type="EMBL" id="BGPR01038148">
    <property type="protein sequence ID" value="GBO13935.1"/>
    <property type="molecule type" value="Genomic_DNA"/>
</dbReference>
<dbReference type="Proteomes" id="UP000499080">
    <property type="component" value="Unassembled WGS sequence"/>
</dbReference>
<gene>
    <name evidence="1" type="ORF">AVEN_200350_1</name>
</gene>
<name>A0A4Y2ULK9_ARAVE</name>